<dbReference type="SUPFAM" id="SSF82771">
    <property type="entry name" value="GIY-YIG endonuclease"/>
    <property type="match status" value="1"/>
</dbReference>
<accession>A0A450S8T3</accession>
<dbReference type="GO" id="GO:0004519">
    <property type="term" value="F:endonuclease activity"/>
    <property type="evidence" value="ECO:0007669"/>
    <property type="project" value="UniProtKB-KW"/>
</dbReference>
<dbReference type="Gene3D" id="3.40.1440.10">
    <property type="entry name" value="GIY-YIG endonuclease"/>
    <property type="match status" value="1"/>
</dbReference>
<dbReference type="PROSITE" id="PS50164">
    <property type="entry name" value="GIY_YIG"/>
    <property type="match status" value="1"/>
</dbReference>
<feature type="domain" description="GIY-YIG" evidence="2">
    <location>
        <begin position="2"/>
        <end position="78"/>
    </location>
</feature>
<dbReference type="AlphaFoldDB" id="A0A450S8T3"/>
<comment type="similarity">
    <text evidence="1">Belongs to the UPF0213 family.</text>
</comment>
<name>A0A450S8T3_9GAMM</name>
<dbReference type="InterPro" id="IPR035901">
    <property type="entry name" value="GIY-YIG_endonuc_sf"/>
</dbReference>
<keyword evidence="3" id="KW-0255">Endonuclease</keyword>
<keyword evidence="3" id="KW-0540">Nuclease</keyword>
<dbReference type="CDD" id="cd10448">
    <property type="entry name" value="GIY-YIG_unchar_3"/>
    <property type="match status" value="1"/>
</dbReference>
<sequence length="95" mass="11549">MKLPTVYLLASKRNGTLYVGVTGDLIRRVWEHRNNMLEGFTKKYHVHRLVYFEQHQDMPTAIAREKQLKKWPRAWKLALIEKDNPDWEDLWMELR</sequence>
<evidence type="ECO:0000259" key="2">
    <source>
        <dbReference type="PROSITE" id="PS50164"/>
    </source>
</evidence>
<keyword evidence="3" id="KW-0378">Hydrolase</keyword>
<protein>
    <submittedName>
        <fullName evidence="3">Putative endonuclease</fullName>
    </submittedName>
</protein>
<dbReference type="InterPro" id="IPR000305">
    <property type="entry name" value="GIY-YIG_endonuc"/>
</dbReference>
<evidence type="ECO:0000256" key="1">
    <source>
        <dbReference type="ARBA" id="ARBA00007435"/>
    </source>
</evidence>
<dbReference type="EMBL" id="CAADEY010000021">
    <property type="protein sequence ID" value="VFJ48373.1"/>
    <property type="molecule type" value="Genomic_DNA"/>
</dbReference>
<dbReference type="Pfam" id="PF01541">
    <property type="entry name" value="GIY-YIG"/>
    <property type="match status" value="1"/>
</dbReference>
<reference evidence="3" key="1">
    <citation type="submission" date="2019-02" db="EMBL/GenBank/DDBJ databases">
        <authorList>
            <person name="Gruber-Vodicka R. H."/>
            <person name="Seah K. B. B."/>
        </authorList>
    </citation>
    <scope>NUCLEOTIDE SEQUENCE</scope>
    <source>
        <strain evidence="3">BECK_DK161</strain>
    </source>
</reference>
<dbReference type="InterPro" id="IPR050190">
    <property type="entry name" value="UPF0213_domain"/>
</dbReference>
<gene>
    <name evidence="3" type="ORF">BECKDK2373C_GA0170839_102138</name>
</gene>
<organism evidence="3">
    <name type="scientific">Candidatus Kentrum sp. DK</name>
    <dbReference type="NCBI Taxonomy" id="2126562"/>
    <lineage>
        <taxon>Bacteria</taxon>
        <taxon>Pseudomonadati</taxon>
        <taxon>Pseudomonadota</taxon>
        <taxon>Gammaproteobacteria</taxon>
        <taxon>Candidatus Kentrum</taxon>
    </lineage>
</organism>
<dbReference type="PANTHER" id="PTHR34477">
    <property type="entry name" value="UPF0213 PROTEIN YHBQ"/>
    <property type="match status" value="1"/>
</dbReference>
<dbReference type="PANTHER" id="PTHR34477:SF5">
    <property type="entry name" value="BSL5627 PROTEIN"/>
    <property type="match status" value="1"/>
</dbReference>
<evidence type="ECO:0000313" key="3">
    <source>
        <dbReference type="EMBL" id="VFJ48373.1"/>
    </source>
</evidence>
<proteinExistence type="inferred from homology"/>